<evidence type="ECO:0000259" key="3">
    <source>
        <dbReference type="SMART" id="SM01361"/>
    </source>
</evidence>
<keyword evidence="1" id="KW-0732">Signal</keyword>
<dbReference type="PANTHER" id="PTHR11412">
    <property type="entry name" value="MACROGLOBULIN / COMPLEMENT"/>
    <property type="match status" value="1"/>
</dbReference>
<evidence type="ECO:0000313" key="5">
    <source>
        <dbReference type="Proteomes" id="UP000828390"/>
    </source>
</evidence>
<dbReference type="Pfam" id="PF07678">
    <property type="entry name" value="TED_complement"/>
    <property type="match status" value="1"/>
</dbReference>
<evidence type="ECO:0000256" key="1">
    <source>
        <dbReference type="ARBA" id="ARBA00022729"/>
    </source>
</evidence>
<dbReference type="Gene3D" id="2.60.40.690">
    <property type="entry name" value="Alpha-macroglobulin, receptor-binding domain"/>
    <property type="match status" value="1"/>
</dbReference>
<dbReference type="Proteomes" id="UP000828390">
    <property type="component" value="Unassembled WGS sequence"/>
</dbReference>
<dbReference type="PANTHER" id="PTHR11412:SF136">
    <property type="entry name" value="CD109 ANTIGEN"/>
    <property type="match status" value="1"/>
</dbReference>
<dbReference type="InterPro" id="IPR009048">
    <property type="entry name" value="A-macroglobulin_rcpt-bd"/>
</dbReference>
<keyword evidence="5" id="KW-1185">Reference proteome</keyword>
<dbReference type="SUPFAM" id="SSF48239">
    <property type="entry name" value="Terpenoid cyclases/Protein prenyltransferases"/>
    <property type="match status" value="1"/>
</dbReference>
<comment type="caution">
    <text evidence="4">The sequence shown here is derived from an EMBL/GenBank/DDBJ whole genome shotgun (WGS) entry which is preliminary data.</text>
</comment>
<evidence type="ECO:0000313" key="4">
    <source>
        <dbReference type="EMBL" id="KAH3838733.1"/>
    </source>
</evidence>
<organism evidence="4 5">
    <name type="scientific">Dreissena polymorpha</name>
    <name type="common">Zebra mussel</name>
    <name type="synonym">Mytilus polymorpha</name>
    <dbReference type="NCBI Taxonomy" id="45954"/>
    <lineage>
        <taxon>Eukaryota</taxon>
        <taxon>Metazoa</taxon>
        <taxon>Spiralia</taxon>
        <taxon>Lophotrochozoa</taxon>
        <taxon>Mollusca</taxon>
        <taxon>Bivalvia</taxon>
        <taxon>Autobranchia</taxon>
        <taxon>Heteroconchia</taxon>
        <taxon>Euheterodonta</taxon>
        <taxon>Imparidentia</taxon>
        <taxon>Neoheterodontei</taxon>
        <taxon>Myida</taxon>
        <taxon>Dreissenoidea</taxon>
        <taxon>Dreissenidae</taxon>
        <taxon>Dreissena</taxon>
    </lineage>
</organism>
<accession>A0A9D4KF63</accession>
<dbReference type="EMBL" id="JAIWYP010000004">
    <property type="protein sequence ID" value="KAH3838733.1"/>
    <property type="molecule type" value="Genomic_DNA"/>
</dbReference>
<dbReference type="InterPro" id="IPR050473">
    <property type="entry name" value="A2M/Complement_sys"/>
</dbReference>
<dbReference type="InterPro" id="IPR008930">
    <property type="entry name" value="Terpenoid_cyclase/PrenylTrfase"/>
</dbReference>
<reference evidence="4" key="1">
    <citation type="journal article" date="2019" name="bioRxiv">
        <title>The Genome of the Zebra Mussel, Dreissena polymorpha: A Resource for Invasive Species Research.</title>
        <authorList>
            <person name="McCartney M.A."/>
            <person name="Auch B."/>
            <person name="Kono T."/>
            <person name="Mallez S."/>
            <person name="Zhang Y."/>
            <person name="Obille A."/>
            <person name="Becker A."/>
            <person name="Abrahante J.E."/>
            <person name="Garbe J."/>
            <person name="Badalamenti J.P."/>
            <person name="Herman A."/>
            <person name="Mangelson H."/>
            <person name="Liachko I."/>
            <person name="Sullivan S."/>
            <person name="Sone E.D."/>
            <person name="Koren S."/>
            <person name="Silverstein K.A.T."/>
            <person name="Beckman K.B."/>
            <person name="Gohl D.M."/>
        </authorList>
    </citation>
    <scope>NUCLEOTIDE SEQUENCE</scope>
    <source>
        <strain evidence="4">Duluth1</strain>
        <tissue evidence="4">Whole animal</tissue>
    </source>
</reference>
<dbReference type="Gene3D" id="1.50.10.20">
    <property type="match status" value="1"/>
</dbReference>
<dbReference type="Pfam" id="PF07677">
    <property type="entry name" value="A2M_recep"/>
    <property type="match status" value="1"/>
</dbReference>
<gene>
    <name evidence="4" type="ORF">DPMN_112147</name>
</gene>
<keyword evidence="2" id="KW-0882">Thioester bond</keyword>
<dbReference type="AlphaFoldDB" id="A0A9D4KF63"/>
<evidence type="ECO:0000256" key="2">
    <source>
        <dbReference type="ARBA" id="ARBA00022966"/>
    </source>
</evidence>
<proteinExistence type="predicted"/>
<dbReference type="SUPFAM" id="SSF49410">
    <property type="entry name" value="Alpha-macroglobulin receptor domain"/>
    <property type="match status" value="1"/>
</dbReference>
<dbReference type="GO" id="GO:0005615">
    <property type="term" value="C:extracellular space"/>
    <property type="evidence" value="ECO:0007669"/>
    <property type="project" value="InterPro"/>
</dbReference>
<dbReference type="InterPro" id="IPR036595">
    <property type="entry name" value="A-macroglobulin_rcpt-bd_sf"/>
</dbReference>
<sequence length="572" mass="63875">MIQHVNFQGSSASTSKSLASFILITLKEIIDSAVMENKTLTAEVGHAILRTWTHLSAAAERMTGDYEMAITAYTLALMGKGGHDELLGRLEKSRSARGDGDTRFWEHSVKSQEIEIAGYALLAYARLRDTARGLPVLRWLVKQRTPYGGFLSTQDTVVALQGLAEFAILTYSKDVSMSITIDDTASVHNVTINSDNMDVLQILEVPPEARAVTVKAVGRGLALIEMSVFYNVLTEERSSNFDLRVTTNSTDAQRFELNVCARWLGSDDSGMVLMEMAFPSGFEPEPIRVQHLDEVKIEENYVVPDRREMDHGHLVLYYNKMTSDLHCYQVKVQRKSIVVKPQPVLVRVYSYYDTDHKASALYIPTYLKKPGVCDLCGYECGCGYNPDAVPQERCGFSSTMRHTYPQQEMFPQPQTAIHPHMAMYPQPAASPLVPGRYVENITSFSNFTQRLRPNMWRRGQTVPVSITRRLDEVPVHRTVSVQNSGPPMNVDPAFGLYPTAFSGFPGMPNGYSRQISTRGQTPIFDMNSVLGKSNRAIPSGFPDMTGFSRRIRTRGETPISDMNSVLANWGPV</sequence>
<feature type="domain" description="Alpha-macroglobulin receptor-binding" evidence="3">
    <location>
        <begin position="269"/>
        <end position="362"/>
    </location>
</feature>
<protein>
    <recommendedName>
        <fullName evidence="3">Alpha-macroglobulin receptor-binding domain-containing protein</fullName>
    </recommendedName>
</protein>
<dbReference type="InterPro" id="IPR011626">
    <property type="entry name" value="Alpha-macroglobulin_TED"/>
</dbReference>
<name>A0A9D4KF63_DREPO</name>
<dbReference type="SMART" id="SM01361">
    <property type="entry name" value="A2M_recep"/>
    <property type="match status" value="1"/>
</dbReference>
<reference evidence="4" key="2">
    <citation type="submission" date="2020-11" db="EMBL/GenBank/DDBJ databases">
        <authorList>
            <person name="McCartney M.A."/>
            <person name="Auch B."/>
            <person name="Kono T."/>
            <person name="Mallez S."/>
            <person name="Becker A."/>
            <person name="Gohl D.M."/>
            <person name="Silverstein K.A.T."/>
            <person name="Koren S."/>
            <person name="Bechman K.B."/>
            <person name="Herman A."/>
            <person name="Abrahante J.E."/>
            <person name="Garbe J."/>
        </authorList>
    </citation>
    <scope>NUCLEOTIDE SEQUENCE</scope>
    <source>
        <strain evidence="4">Duluth1</strain>
        <tissue evidence="4">Whole animal</tissue>
    </source>
</reference>